<accession>A0A2S9GTN0</accession>
<dbReference type="Proteomes" id="UP000237839">
    <property type="component" value="Unassembled WGS sequence"/>
</dbReference>
<sequence>MKFLIYATKLTEFQHYSYTIQTQASTENGCRSQNKALQSAR</sequence>
<organism evidence="1 2">
    <name type="scientific">Solimicrobium silvestre</name>
    <dbReference type="NCBI Taxonomy" id="2099400"/>
    <lineage>
        <taxon>Bacteria</taxon>
        <taxon>Pseudomonadati</taxon>
        <taxon>Pseudomonadota</taxon>
        <taxon>Betaproteobacteria</taxon>
        <taxon>Burkholderiales</taxon>
        <taxon>Oxalobacteraceae</taxon>
        <taxon>Solimicrobium</taxon>
    </lineage>
</organism>
<evidence type="ECO:0000313" key="2">
    <source>
        <dbReference type="Proteomes" id="UP000237839"/>
    </source>
</evidence>
<comment type="caution">
    <text evidence="1">The sequence shown here is derived from an EMBL/GenBank/DDBJ whole genome shotgun (WGS) entry which is preliminary data.</text>
</comment>
<reference evidence="1 2" key="1">
    <citation type="submission" date="2018-02" db="EMBL/GenBank/DDBJ databases">
        <title>Solimicrobium silvestre gen. nov., sp. nov., isolated from alpine forest soil.</title>
        <authorList>
            <person name="Margesin R."/>
            <person name="Albuquerque L."/>
            <person name="Zhang D.-C."/>
            <person name="Froufe H.J.C."/>
            <person name="Severino R."/>
            <person name="Roxo I."/>
            <person name="Egas C."/>
            <person name="Da Costa M.S."/>
        </authorList>
    </citation>
    <scope>NUCLEOTIDE SEQUENCE [LARGE SCALE GENOMIC DNA]</scope>
    <source>
        <strain evidence="1 2">S20-91</strain>
    </source>
</reference>
<gene>
    <name evidence="1" type="ORF">S2091_4175</name>
</gene>
<keyword evidence="2" id="KW-1185">Reference proteome</keyword>
<protein>
    <submittedName>
        <fullName evidence="1">Uncharacterized protein</fullName>
    </submittedName>
</protein>
<name>A0A2S9GTN0_9BURK</name>
<dbReference type="EMBL" id="PUGF01000029">
    <property type="protein sequence ID" value="PRC91079.1"/>
    <property type="molecule type" value="Genomic_DNA"/>
</dbReference>
<proteinExistence type="predicted"/>
<evidence type="ECO:0000313" key="1">
    <source>
        <dbReference type="EMBL" id="PRC91079.1"/>
    </source>
</evidence>
<dbReference type="AlphaFoldDB" id="A0A2S9GTN0"/>